<dbReference type="PANTHER" id="PTHR11257">
    <property type="entry name" value="CHEMOSENSORY PROTEIN-RELATED"/>
    <property type="match status" value="1"/>
</dbReference>
<organism evidence="2">
    <name type="scientific">Diabrotica virgifera virgifera</name>
    <name type="common">western corn rootworm</name>
    <dbReference type="NCBI Taxonomy" id="50390"/>
    <lineage>
        <taxon>Eukaryota</taxon>
        <taxon>Metazoa</taxon>
        <taxon>Ecdysozoa</taxon>
        <taxon>Arthropoda</taxon>
        <taxon>Hexapoda</taxon>
        <taxon>Insecta</taxon>
        <taxon>Pterygota</taxon>
        <taxon>Neoptera</taxon>
        <taxon>Endopterygota</taxon>
        <taxon>Coleoptera</taxon>
        <taxon>Polyphaga</taxon>
        <taxon>Cucujiformia</taxon>
        <taxon>Chrysomeloidea</taxon>
        <taxon>Chrysomelidae</taxon>
        <taxon>Galerucinae</taxon>
        <taxon>Diabroticina</taxon>
        <taxon>Diabroticites</taxon>
        <taxon>Diabrotica</taxon>
    </lineage>
</organism>
<dbReference type="AlphaFoldDB" id="A0A6P7FY73"/>
<keyword evidence="1" id="KW-0732">Signal</keyword>
<accession>A0A6P7FY73</accession>
<feature type="chain" id="PRO_5027865766" evidence="1">
    <location>
        <begin position="20"/>
        <end position="123"/>
    </location>
</feature>
<dbReference type="InterPro" id="IPR005055">
    <property type="entry name" value="A10/PebIII"/>
</dbReference>
<dbReference type="RefSeq" id="XP_028141529.1">
    <property type="nucleotide sequence ID" value="XM_028285728.1"/>
</dbReference>
<protein>
    <submittedName>
        <fullName evidence="2">Ejaculatory bulb-specific protein 3-like</fullName>
    </submittedName>
</protein>
<dbReference type="Pfam" id="PF03392">
    <property type="entry name" value="OS-D"/>
    <property type="match status" value="1"/>
</dbReference>
<dbReference type="FunCoup" id="A0A6P7FY73">
    <property type="interactions" value="49"/>
</dbReference>
<sequence>MKTIIVLIAIVAALAFVNAQKYTTKYDNVDLDTIIKSDRLLLNYVNCLLEKGKCTADGLELKKYLPDALLTDCSKCSEAQKKGSKKIIRHLIDNKPDWYTELEAKYDKDRTYKKKYEEEIKSD</sequence>
<feature type="signal peptide" evidence="1">
    <location>
        <begin position="1"/>
        <end position="19"/>
    </location>
</feature>
<evidence type="ECO:0000313" key="2">
    <source>
        <dbReference type="RefSeq" id="XP_028141529.1"/>
    </source>
</evidence>
<gene>
    <name evidence="2" type="primary">LOC114335489</name>
</gene>
<evidence type="ECO:0000256" key="1">
    <source>
        <dbReference type="SAM" id="SignalP"/>
    </source>
</evidence>
<dbReference type="PANTHER" id="PTHR11257:SF12">
    <property type="entry name" value="EJACULATORY BULB-SPECIFIC PROTEIN 3-RELATED"/>
    <property type="match status" value="1"/>
</dbReference>
<dbReference type="InParanoid" id="A0A6P7FY73"/>
<dbReference type="Gene3D" id="1.10.2080.10">
    <property type="entry name" value="Insect odorant-binding protein A10/Ejaculatory bulb-specific protein 3"/>
    <property type="match status" value="1"/>
</dbReference>
<reference evidence="2" key="1">
    <citation type="submission" date="2025-08" db="UniProtKB">
        <authorList>
            <consortium name="RefSeq"/>
        </authorList>
    </citation>
    <scope>IDENTIFICATION</scope>
    <source>
        <tissue evidence="2">Whole insect</tissue>
    </source>
</reference>
<name>A0A6P7FY73_DIAVI</name>
<proteinExistence type="predicted"/>
<dbReference type="SUPFAM" id="SSF100910">
    <property type="entry name" value="Chemosensory protein Csp2"/>
    <property type="match status" value="1"/>
</dbReference>
<dbReference type="InterPro" id="IPR036682">
    <property type="entry name" value="OS_D_A10/PebIII_sf"/>
</dbReference>